<sequence length="907" mass="98748">MVNKRHHLRAFPMNSSYDTCENNVEPGTIIDTGVVDAHGLDFCLYHDHERGQQHGCQGLRITINYDFSWGGHGDFSFSGGGYDSGRSGDYGHSSSDHKRRRLGGDRDDFSGRGYRCSGGGYGTSSGGCGGTSGHDNRSGYGGASSGYEQSRSGYGGGNITGYGGSSGVYDDRSRGHGDGNEERSRGYGGRDDRGGQRVERGYGAAGSGDRGYGEGASSSGDRGYGASGVGRSDDRGYGGYGGISRRGGQSGGGAPRDQEGSGYEQIGQPIADLRIQDEEGGRAGVREVRADDADLQQEVQICRRPGVAQRGNTTQLNVNYFGISLDSVVPEIFKYHVTVERSPVVSTDAPPRSEARPERTLVCNVINAALRQYETELNGIRVVHDGMAALYSPTMLPWNAKDFADINPDSTGVPALPQQPPAGGDGAPRRGFGGTRTFVVKMKLVETISTSSLSDYYANPDVNVEPALQALDVVIRHLAAQRLTAVGQNFFTMRNPYKVVMAALRARDPNDVRDLSMRDLKSLARALRQIEVVPTHRRDRKRAICGISVHPADRTMVDIQGENMSVAAYFRLKYKMQLRYPNLPLVNVGSKRPGKEAWLPIEVCVVAAAQHCANMTDLDSAEIVRQTSYPPPIRQEKIMEQVYQAGFVNDPFLAAFGIKVDHNFERIQAHVIDAPTLLFKNVSERPTGGQWSLRGKKFVEGIPVRNWGVIVAANVSERDIHLFDVKLADSGDQCGLPFEDKNPMLIRQDQHRGAQVDELMKMCHQELERRGAGPPQFLLGILQSKNSPVYGVVKRMSDTVLGLPSQCIVSENLKGKNHVLLDELPLVSIAPTVIIGADVEHPRPGMGDRPSIAAVVASMDCYSAQYATRVAAQDASSYIQHLPSMLRELLLAYYENTQRKPEPTAME</sequence>
<dbReference type="InterPro" id="IPR036397">
    <property type="entry name" value="RNaseH_sf"/>
</dbReference>
<dbReference type="InterPro" id="IPR012337">
    <property type="entry name" value="RNaseH-like_sf"/>
</dbReference>
<evidence type="ECO:0000313" key="4">
    <source>
        <dbReference type="Proteomes" id="UP000429523"/>
    </source>
</evidence>
<feature type="domain" description="PAZ" evidence="2">
    <location>
        <begin position="496"/>
        <end position="608"/>
    </location>
</feature>
<dbReference type="Pfam" id="PF02170">
    <property type="entry name" value="PAZ"/>
    <property type="match status" value="1"/>
</dbReference>
<dbReference type="Pfam" id="PF16488">
    <property type="entry name" value="ArgoL2"/>
    <property type="match status" value="1"/>
</dbReference>
<dbReference type="CDD" id="cd02846">
    <property type="entry name" value="PAZ_argonaute_like"/>
    <property type="match status" value="1"/>
</dbReference>
<evidence type="ECO:0000259" key="2">
    <source>
        <dbReference type="PROSITE" id="PS50821"/>
    </source>
</evidence>
<comment type="caution">
    <text evidence="3">The sequence shown here is derived from an EMBL/GenBank/DDBJ whole genome shotgun (WGS) entry which is preliminary data.</text>
</comment>
<dbReference type="InterPro" id="IPR032473">
    <property type="entry name" value="Argonaute_Mid_dom"/>
</dbReference>
<dbReference type="Gene3D" id="2.170.260.10">
    <property type="entry name" value="paz domain"/>
    <property type="match status" value="1"/>
</dbReference>
<dbReference type="SUPFAM" id="SSF101690">
    <property type="entry name" value="PAZ domain"/>
    <property type="match status" value="1"/>
</dbReference>
<dbReference type="Gene3D" id="3.40.50.2300">
    <property type="match status" value="1"/>
</dbReference>
<name>A0A6A3ETQ6_9STRA</name>
<gene>
    <name evidence="3" type="ORF">PF009_g15172</name>
</gene>
<proteinExistence type="predicted"/>
<feature type="region of interest" description="Disordered" evidence="1">
    <location>
        <begin position="165"/>
        <end position="263"/>
    </location>
</feature>
<reference evidence="3 4" key="1">
    <citation type="submission" date="2018-08" db="EMBL/GenBank/DDBJ databases">
        <title>Genomic investigation of the strawberry pathogen Phytophthora fragariae indicates pathogenicity is determined by transcriptional variation in three key races.</title>
        <authorList>
            <person name="Adams T.M."/>
            <person name="Armitage A.D."/>
            <person name="Sobczyk M.K."/>
            <person name="Bates H.J."/>
            <person name="Dunwell J.M."/>
            <person name="Nellist C.F."/>
            <person name="Harrison R.J."/>
        </authorList>
    </citation>
    <scope>NUCLEOTIDE SEQUENCE [LARGE SCALE GENOMIC DNA]</scope>
    <source>
        <strain evidence="3 4">NOV-9</strain>
    </source>
</reference>
<dbReference type="PANTHER" id="PTHR22891">
    <property type="entry name" value="EUKARYOTIC TRANSLATION INITIATION FACTOR 2C"/>
    <property type="match status" value="1"/>
</dbReference>
<dbReference type="InterPro" id="IPR036085">
    <property type="entry name" value="PAZ_dom_sf"/>
</dbReference>
<protein>
    <recommendedName>
        <fullName evidence="2">PAZ domain-containing protein</fullName>
    </recommendedName>
</protein>
<evidence type="ECO:0000256" key="1">
    <source>
        <dbReference type="SAM" id="MobiDB-lite"/>
    </source>
</evidence>
<feature type="compositionally biased region" description="Gly residues" evidence="1">
    <location>
        <begin position="237"/>
        <end position="254"/>
    </location>
</feature>
<dbReference type="InterPro" id="IPR032474">
    <property type="entry name" value="Argonaute_N"/>
</dbReference>
<dbReference type="Pfam" id="PF02171">
    <property type="entry name" value="Piwi"/>
    <property type="match status" value="1"/>
</dbReference>
<dbReference type="Gene3D" id="3.30.420.10">
    <property type="entry name" value="Ribonuclease H-like superfamily/Ribonuclease H"/>
    <property type="match status" value="2"/>
</dbReference>
<dbReference type="GO" id="GO:0003723">
    <property type="term" value="F:RNA binding"/>
    <property type="evidence" value="ECO:0007669"/>
    <property type="project" value="InterPro"/>
</dbReference>
<feature type="region of interest" description="Disordered" evidence="1">
    <location>
        <begin position="87"/>
        <end position="109"/>
    </location>
</feature>
<feature type="region of interest" description="Disordered" evidence="1">
    <location>
        <begin position="140"/>
        <end position="159"/>
    </location>
</feature>
<dbReference type="Pfam" id="PF16486">
    <property type="entry name" value="ArgoN"/>
    <property type="match status" value="1"/>
</dbReference>
<dbReference type="Proteomes" id="UP000429523">
    <property type="component" value="Unassembled WGS sequence"/>
</dbReference>
<dbReference type="SUPFAM" id="SSF53098">
    <property type="entry name" value="Ribonuclease H-like"/>
    <property type="match status" value="1"/>
</dbReference>
<dbReference type="InterPro" id="IPR032472">
    <property type="entry name" value="ArgoL2"/>
</dbReference>
<dbReference type="InterPro" id="IPR003100">
    <property type="entry name" value="PAZ_dom"/>
</dbReference>
<dbReference type="PROSITE" id="PS50821">
    <property type="entry name" value="PAZ"/>
    <property type="match status" value="1"/>
</dbReference>
<dbReference type="AlphaFoldDB" id="A0A6A3ETQ6"/>
<dbReference type="EMBL" id="QXGF01000862">
    <property type="protein sequence ID" value="KAE8934870.1"/>
    <property type="molecule type" value="Genomic_DNA"/>
</dbReference>
<dbReference type="InterPro" id="IPR003165">
    <property type="entry name" value="Piwi"/>
</dbReference>
<feature type="compositionally biased region" description="Basic and acidic residues" evidence="1">
    <location>
        <begin position="169"/>
        <end position="200"/>
    </location>
</feature>
<feature type="region of interest" description="Disordered" evidence="1">
    <location>
        <begin position="410"/>
        <end position="430"/>
    </location>
</feature>
<dbReference type="Pfam" id="PF16487">
    <property type="entry name" value="ArgoMid"/>
    <property type="match status" value="1"/>
</dbReference>
<accession>A0A6A3ETQ6</accession>
<evidence type="ECO:0000313" key="3">
    <source>
        <dbReference type="EMBL" id="KAE8934870.1"/>
    </source>
</evidence>
<organism evidence="3 4">
    <name type="scientific">Phytophthora fragariae</name>
    <dbReference type="NCBI Taxonomy" id="53985"/>
    <lineage>
        <taxon>Eukaryota</taxon>
        <taxon>Sar</taxon>
        <taxon>Stramenopiles</taxon>
        <taxon>Oomycota</taxon>
        <taxon>Peronosporomycetes</taxon>
        <taxon>Peronosporales</taxon>
        <taxon>Peronosporaceae</taxon>
        <taxon>Phytophthora</taxon>
    </lineage>
</organism>
<feature type="compositionally biased region" description="Gly residues" evidence="1">
    <location>
        <begin position="203"/>
        <end position="214"/>
    </location>
</feature>